<dbReference type="Proteomes" id="UP001480595">
    <property type="component" value="Unassembled WGS sequence"/>
</dbReference>
<evidence type="ECO:0000313" key="3">
    <source>
        <dbReference type="Proteomes" id="UP001480595"/>
    </source>
</evidence>
<accession>A0ABR1ULA7</accession>
<dbReference type="Gene3D" id="3.40.50.10190">
    <property type="entry name" value="BRCT domain"/>
    <property type="match status" value="1"/>
</dbReference>
<dbReference type="EMBL" id="JAQQWL010000009">
    <property type="protein sequence ID" value="KAK8058865.1"/>
    <property type="molecule type" value="Genomic_DNA"/>
</dbReference>
<dbReference type="SUPFAM" id="SSF52113">
    <property type="entry name" value="BRCT domain"/>
    <property type="match status" value="1"/>
</dbReference>
<reference evidence="2 3" key="1">
    <citation type="submission" date="2023-01" db="EMBL/GenBank/DDBJ databases">
        <title>Analysis of 21 Apiospora genomes using comparative genomics revels a genus with tremendous synthesis potential of carbohydrate active enzymes and secondary metabolites.</title>
        <authorList>
            <person name="Sorensen T."/>
        </authorList>
    </citation>
    <scope>NUCLEOTIDE SEQUENCE [LARGE SCALE GENOMIC DNA]</scope>
    <source>
        <strain evidence="2 3">CBS 135458</strain>
    </source>
</reference>
<dbReference type="GeneID" id="92093785"/>
<organism evidence="2 3">
    <name type="scientific">Apiospora phragmitis</name>
    <dbReference type="NCBI Taxonomy" id="2905665"/>
    <lineage>
        <taxon>Eukaryota</taxon>
        <taxon>Fungi</taxon>
        <taxon>Dikarya</taxon>
        <taxon>Ascomycota</taxon>
        <taxon>Pezizomycotina</taxon>
        <taxon>Sordariomycetes</taxon>
        <taxon>Xylariomycetidae</taxon>
        <taxon>Amphisphaeriales</taxon>
        <taxon>Apiosporaceae</taxon>
        <taxon>Apiospora</taxon>
    </lineage>
</organism>
<sequence>MSLVTPPRPIFGGVVVATTGNVDEGRKDWSDTDIQRWIKAWGGSFSFDLDPKVTHLLATSKDLDPKKRSARVNSALKRKKGLVIVSLDWLEDSFIKGRKLPTEGYLLAKGGRTIAESTKDKRLRAQKKEAQNEVLAKTYVHPGLFKAYTDETFFRYEITLTGREDGERHTVTLFESNAKPYTYQVGRVYYKKKGAKAIYDRMEGPAAGGPFDTAFKDFTKFFARQTGVDWDERVTAFRKGKGKGNVAGRGFVYEIPAGGKPIGLVKGKVPDMNTILGEGSDDAGGGSASATTTTLPIVARSVTANAYEDADDSGIDMGDDPSSTVSVITITVNDGSDADDEGYGSL</sequence>
<feature type="domain" description="BRCT" evidence="1">
    <location>
        <begin position="6"/>
        <end position="107"/>
    </location>
</feature>
<protein>
    <recommendedName>
        <fullName evidence="1">BRCT domain-containing protein</fullName>
    </recommendedName>
</protein>
<dbReference type="InterPro" id="IPR036420">
    <property type="entry name" value="BRCT_dom_sf"/>
</dbReference>
<evidence type="ECO:0000259" key="1">
    <source>
        <dbReference type="PROSITE" id="PS50172"/>
    </source>
</evidence>
<name>A0ABR1ULA7_9PEZI</name>
<gene>
    <name evidence="2" type="ORF">PG994_009313</name>
</gene>
<dbReference type="PROSITE" id="PS50172">
    <property type="entry name" value="BRCT"/>
    <property type="match status" value="1"/>
</dbReference>
<dbReference type="Pfam" id="PF00533">
    <property type="entry name" value="BRCT"/>
    <property type="match status" value="1"/>
</dbReference>
<keyword evidence="3" id="KW-1185">Reference proteome</keyword>
<comment type="caution">
    <text evidence="2">The sequence shown here is derived from an EMBL/GenBank/DDBJ whole genome shotgun (WGS) entry which is preliminary data.</text>
</comment>
<dbReference type="RefSeq" id="XP_066714311.1">
    <property type="nucleotide sequence ID" value="XM_066860722.1"/>
</dbReference>
<evidence type="ECO:0000313" key="2">
    <source>
        <dbReference type="EMBL" id="KAK8058865.1"/>
    </source>
</evidence>
<proteinExistence type="predicted"/>
<dbReference type="InterPro" id="IPR001357">
    <property type="entry name" value="BRCT_dom"/>
</dbReference>